<comment type="subunit">
    <text evidence="10">Forms a ring-shaped head-to-tail homodimer around DNA.</text>
</comment>
<sequence length="372" mass="40617">MKITFDREQFQQAFQTAAAVAPSRSPKPILQNVKLDATESGAIMMATDMEVGVRIEVSGVEVEAPGSIVLPVQRFGSILREVSDEKLKITREEGGTIVQGERSKFTLSTENPEEFPAVHSFSESKYHELSARTLKELIRRTLFAADSESGRYALGGILLEMEPEQVIAVATDGRRLSKMSGPAVAIEGHGATGEAMTIVPARAMQLIERALTNLEATVQIAARSNDVLVKIGAATIYARLVEGRFPKWRDVLPEKRDAKMIELTVGPAFAALRQAAIVASDESRGIDFTFGGGAAVLSSTTAEVGQSHIEFPIAYDGDPVEITMDHRYVADFFKVLDSERQFTLNLQDADSAALFSTDDNYDYVVMPLARDR</sequence>
<dbReference type="OrthoDB" id="8421503at2"/>
<dbReference type="InterPro" id="IPR022634">
    <property type="entry name" value="DNA_polIII_beta_N"/>
</dbReference>
<name>A0A2S8GT97_9BACT</name>
<comment type="function">
    <text evidence="10">Confers DNA tethering and processivity to DNA polymerases and other proteins. Acts as a clamp, forming a ring around DNA (a reaction catalyzed by the clamp-loading complex) which diffuses in an ATP-independent manner freely and bidirectionally along dsDNA. Initially characterized for its ability to contact the catalytic subunit of DNA polymerase III (Pol III), a complex, multichain enzyme responsible for most of the replicative synthesis in bacteria; Pol III exhibits 3'-5' exonuclease proofreading activity. The beta chain is required for initiation of replication as well as for processivity of DNA replication.</text>
</comment>
<evidence type="ECO:0000256" key="2">
    <source>
        <dbReference type="ARBA" id="ARBA00010752"/>
    </source>
</evidence>
<dbReference type="PANTHER" id="PTHR30478:SF0">
    <property type="entry name" value="BETA SLIDING CLAMP"/>
    <property type="match status" value="1"/>
</dbReference>
<dbReference type="SUPFAM" id="SSF55979">
    <property type="entry name" value="DNA clamp"/>
    <property type="match status" value="3"/>
</dbReference>
<comment type="similarity">
    <text evidence="2 10">Belongs to the beta sliding clamp family.</text>
</comment>
<dbReference type="InterPro" id="IPR022637">
    <property type="entry name" value="DNA_polIII_beta_cen"/>
</dbReference>
<dbReference type="GO" id="GO:0006271">
    <property type="term" value="P:DNA strand elongation involved in DNA replication"/>
    <property type="evidence" value="ECO:0007669"/>
    <property type="project" value="TreeGrafter"/>
</dbReference>
<protein>
    <recommendedName>
        <fullName evidence="3 10">Beta sliding clamp</fullName>
    </recommendedName>
</protein>
<feature type="domain" description="DNA polymerase III beta sliding clamp C-terminal" evidence="13">
    <location>
        <begin position="250"/>
        <end position="368"/>
    </location>
</feature>
<comment type="caution">
    <text evidence="14">The sequence shown here is derived from an EMBL/GenBank/DDBJ whole genome shotgun (WGS) entry which is preliminary data.</text>
</comment>
<dbReference type="GO" id="GO:0008408">
    <property type="term" value="F:3'-5' exonuclease activity"/>
    <property type="evidence" value="ECO:0007669"/>
    <property type="project" value="InterPro"/>
</dbReference>
<gene>
    <name evidence="14" type="primary">dnaN</name>
    <name evidence="14" type="ORF">C5Y93_03040</name>
</gene>
<dbReference type="EMBL" id="PUHZ01000004">
    <property type="protein sequence ID" value="PQO47648.1"/>
    <property type="molecule type" value="Genomic_DNA"/>
</dbReference>
<keyword evidence="8 10" id="KW-0239">DNA-directed DNA polymerase</keyword>
<evidence type="ECO:0000256" key="10">
    <source>
        <dbReference type="PIRNR" id="PIRNR000804"/>
    </source>
</evidence>
<evidence type="ECO:0000256" key="5">
    <source>
        <dbReference type="ARBA" id="ARBA00022679"/>
    </source>
</evidence>
<dbReference type="Pfam" id="PF00712">
    <property type="entry name" value="DNA_pol3_beta"/>
    <property type="match status" value="1"/>
</dbReference>
<dbReference type="NCBIfam" id="TIGR00663">
    <property type="entry name" value="dnan"/>
    <property type="match status" value="1"/>
</dbReference>
<feature type="domain" description="DNA polymerase III beta sliding clamp central" evidence="12">
    <location>
        <begin position="129"/>
        <end position="247"/>
    </location>
</feature>
<accession>A0A2S8GT97</accession>
<keyword evidence="5 10" id="KW-0808">Transferase</keyword>
<dbReference type="GO" id="GO:0005737">
    <property type="term" value="C:cytoplasm"/>
    <property type="evidence" value="ECO:0007669"/>
    <property type="project" value="UniProtKB-SubCell"/>
</dbReference>
<organism evidence="14 15">
    <name type="scientific">Blastopirellula marina</name>
    <dbReference type="NCBI Taxonomy" id="124"/>
    <lineage>
        <taxon>Bacteria</taxon>
        <taxon>Pseudomonadati</taxon>
        <taxon>Planctomycetota</taxon>
        <taxon>Planctomycetia</taxon>
        <taxon>Pirellulales</taxon>
        <taxon>Pirellulaceae</taxon>
        <taxon>Blastopirellula</taxon>
    </lineage>
</organism>
<evidence type="ECO:0000256" key="6">
    <source>
        <dbReference type="ARBA" id="ARBA00022695"/>
    </source>
</evidence>
<dbReference type="Gene3D" id="3.70.10.10">
    <property type="match status" value="1"/>
</dbReference>
<dbReference type="Proteomes" id="UP000237819">
    <property type="component" value="Unassembled WGS sequence"/>
</dbReference>
<dbReference type="RefSeq" id="WP_105333908.1">
    <property type="nucleotide sequence ID" value="NZ_PUHZ01000004.1"/>
</dbReference>
<dbReference type="InterPro" id="IPR046938">
    <property type="entry name" value="DNA_clamp_sf"/>
</dbReference>
<feature type="domain" description="DNA polymerase III beta sliding clamp N-terminal" evidence="11">
    <location>
        <begin position="1"/>
        <end position="118"/>
    </location>
</feature>
<evidence type="ECO:0000256" key="9">
    <source>
        <dbReference type="ARBA" id="ARBA00023125"/>
    </source>
</evidence>
<dbReference type="GO" id="GO:0003677">
    <property type="term" value="F:DNA binding"/>
    <property type="evidence" value="ECO:0007669"/>
    <property type="project" value="UniProtKB-UniRule"/>
</dbReference>
<dbReference type="AlphaFoldDB" id="A0A2S8GT97"/>
<dbReference type="Pfam" id="PF02767">
    <property type="entry name" value="DNA_pol3_beta_2"/>
    <property type="match status" value="1"/>
</dbReference>
<evidence type="ECO:0000259" key="13">
    <source>
        <dbReference type="Pfam" id="PF02768"/>
    </source>
</evidence>
<dbReference type="GO" id="GO:0003887">
    <property type="term" value="F:DNA-directed DNA polymerase activity"/>
    <property type="evidence" value="ECO:0007669"/>
    <property type="project" value="UniProtKB-UniRule"/>
</dbReference>
<dbReference type="PIRSF" id="PIRSF000804">
    <property type="entry name" value="DNA_pol_III_b"/>
    <property type="match status" value="1"/>
</dbReference>
<keyword evidence="4 10" id="KW-0963">Cytoplasm</keyword>
<dbReference type="Gene3D" id="3.10.150.10">
    <property type="entry name" value="DNA Polymerase III, subunit A, domain 2"/>
    <property type="match status" value="1"/>
</dbReference>
<evidence type="ECO:0000259" key="11">
    <source>
        <dbReference type="Pfam" id="PF00712"/>
    </source>
</evidence>
<reference evidence="14 15" key="1">
    <citation type="submission" date="2018-02" db="EMBL/GenBank/DDBJ databases">
        <title>Comparative genomes isolates from brazilian mangrove.</title>
        <authorList>
            <person name="Araujo J.E."/>
            <person name="Taketani R.G."/>
            <person name="Silva M.C.P."/>
            <person name="Loureco M.V."/>
            <person name="Andreote F.D."/>
        </authorList>
    </citation>
    <scope>NUCLEOTIDE SEQUENCE [LARGE SCALE GENOMIC DNA]</scope>
    <source>
        <strain evidence="14 15">Nap-Phe MGV</strain>
    </source>
</reference>
<comment type="subcellular location">
    <subcellularLocation>
        <location evidence="1 10">Cytoplasm</location>
    </subcellularLocation>
</comment>
<keyword evidence="9" id="KW-0238">DNA-binding</keyword>
<evidence type="ECO:0000313" key="15">
    <source>
        <dbReference type="Proteomes" id="UP000237819"/>
    </source>
</evidence>
<keyword evidence="7 10" id="KW-0235">DNA replication</keyword>
<evidence type="ECO:0000313" key="14">
    <source>
        <dbReference type="EMBL" id="PQO47648.1"/>
    </source>
</evidence>
<evidence type="ECO:0000256" key="3">
    <source>
        <dbReference type="ARBA" id="ARBA00021035"/>
    </source>
</evidence>
<dbReference type="InterPro" id="IPR001001">
    <property type="entry name" value="DNA_polIII_beta"/>
</dbReference>
<proteinExistence type="inferred from homology"/>
<dbReference type="PANTHER" id="PTHR30478">
    <property type="entry name" value="DNA POLYMERASE III SUBUNIT BETA"/>
    <property type="match status" value="1"/>
</dbReference>
<dbReference type="CDD" id="cd00140">
    <property type="entry name" value="beta_clamp"/>
    <property type="match status" value="1"/>
</dbReference>
<dbReference type="SMART" id="SM00480">
    <property type="entry name" value="POL3Bc"/>
    <property type="match status" value="1"/>
</dbReference>
<evidence type="ECO:0000256" key="7">
    <source>
        <dbReference type="ARBA" id="ARBA00022705"/>
    </source>
</evidence>
<evidence type="ECO:0000256" key="1">
    <source>
        <dbReference type="ARBA" id="ARBA00004496"/>
    </source>
</evidence>
<evidence type="ECO:0000256" key="8">
    <source>
        <dbReference type="ARBA" id="ARBA00022932"/>
    </source>
</evidence>
<dbReference type="Pfam" id="PF02768">
    <property type="entry name" value="DNA_pol3_beta_3"/>
    <property type="match status" value="1"/>
</dbReference>
<dbReference type="InterPro" id="IPR022635">
    <property type="entry name" value="DNA_polIII_beta_C"/>
</dbReference>
<evidence type="ECO:0000259" key="12">
    <source>
        <dbReference type="Pfam" id="PF02767"/>
    </source>
</evidence>
<dbReference type="GO" id="GO:0009360">
    <property type="term" value="C:DNA polymerase III complex"/>
    <property type="evidence" value="ECO:0007669"/>
    <property type="project" value="InterPro"/>
</dbReference>
<keyword evidence="6 10" id="KW-0548">Nucleotidyltransferase</keyword>
<evidence type="ECO:0000256" key="4">
    <source>
        <dbReference type="ARBA" id="ARBA00022490"/>
    </source>
</evidence>